<dbReference type="Proteomes" id="UP000285897">
    <property type="component" value="Unassembled WGS sequence"/>
</dbReference>
<dbReference type="PRINTS" id="PR00120">
    <property type="entry name" value="HATPASE"/>
</dbReference>
<dbReference type="CDD" id="cd07550">
    <property type="entry name" value="P-type_ATPase_HM"/>
    <property type="match status" value="1"/>
</dbReference>
<evidence type="ECO:0000313" key="12">
    <source>
        <dbReference type="EMBL" id="RGN07145.1"/>
    </source>
</evidence>
<keyword evidence="7" id="KW-0472">Membrane</keyword>
<dbReference type="InterPro" id="IPR036412">
    <property type="entry name" value="HAD-like_sf"/>
</dbReference>
<dbReference type="PROSITE" id="PS00154">
    <property type="entry name" value="ATPASE_E1_E2"/>
    <property type="match status" value="1"/>
</dbReference>
<gene>
    <name evidence="14" type="ORF">DW021_03145</name>
    <name evidence="13" type="ORF">DW272_00410</name>
    <name evidence="12" type="ORF">DXB81_01040</name>
</gene>
<dbReference type="PANTHER" id="PTHR48085">
    <property type="entry name" value="CADMIUM/ZINC-TRANSPORTING ATPASE HMA2-RELATED"/>
    <property type="match status" value="1"/>
</dbReference>
<dbReference type="RefSeq" id="WP_117738714.1">
    <property type="nucleotide sequence ID" value="NZ_JAAISX010000001.1"/>
</dbReference>
<dbReference type="InterPro" id="IPR059000">
    <property type="entry name" value="ATPase_P-type_domA"/>
</dbReference>
<dbReference type="Gene3D" id="2.70.150.10">
    <property type="entry name" value="Calcium-transporting ATPase, cytoplasmic transduction domain A"/>
    <property type="match status" value="1"/>
</dbReference>
<protein>
    <recommendedName>
        <fullName evidence="8">Cd(2+)-exporting ATPase</fullName>
        <ecNumber evidence="8">7.2.2.21</ecNumber>
    </recommendedName>
</protein>
<comment type="subcellular location">
    <subcellularLocation>
        <location evidence="10">Cell membrane</location>
    </subcellularLocation>
    <subcellularLocation>
        <location evidence="1">Membrane</location>
        <topology evidence="1">Multi-pass membrane protein</topology>
    </subcellularLocation>
</comment>
<dbReference type="Proteomes" id="UP000284220">
    <property type="component" value="Unassembled WGS sequence"/>
</dbReference>
<dbReference type="Proteomes" id="UP000261222">
    <property type="component" value="Unassembled WGS sequence"/>
</dbReference>
<dbReference type="GO" id="GO:0005524">
    <property type="term" value="F:ATP binding"/>
    <property type="evidence" value="ECO:0007669"/>
    <property type="project" value="UniProtKB-UniRule"/>
</dbReference>
<sequence>MRFKIEHEIRGRVRLHICQKRMTCRQADQLEYFLTKLNGVISVKVVERNQDVVICYSDNREEMLRAIQRFSYEKAEAPESYLQNSGREMNGEYWEKMVNHVVLHYGKKIFLPLPVRTFLTTLKSVKYIWKGVRTLAKCRIEVPVLDATAIGVSMLRGDFSTASSVMFLLGFGEILEDWTHKKSVDDLARSMSLNVSKVWLITEDSEVQVGTDEIKPGDRVRIHMGTVIPFDGIVTEGEAMVNEASLTGESMPVAKHESSYVYAGTVMEEGELTIRVKETSGSTKFEKIVTMIEETEKLKSAVESKAEHLADRLVPYTLAGTALTYALTRNVTKALSILMVDFSCALKLAMPISVLAAIREANAHHITVKGGKFLEAVAEADTIVFDKTGTLTKAQPTVVDVVSFNGDSKENLLRLAACMEEHFPHSMAKAVMDAAKERGLTHEEMHSKVEYIVAHGISTMVDGRKAIIGSHHFVFEDEKCTIPVGKEELFRNLPEEYSHLYLGIEGKLAAVICIEDPLRPEAPEVIKQLRKAGFTQIVMMTGDSDRTAKAIAARVGVDKYYSEVLPEDKAKFVEEAKAQGRKVLMVGDGINDSPALSAADVGIAISDGAELAREIADITIGADDLSVMVTLKEISNGLMDKIHKNYRRIVGINGSLIALGVTGVIQPTMSALLHNTSTLLIGMDSMKSVL</sequence>
<dbReference type="AlphaFoldDB" id="A0A3E5AAK6"/>
<dbReference type="InterPro" id="IPR044492">
    <property type="entry name" value="P_typ_ATPase_HD_dom"/>
</dbReference>
<dbReference type="InterPro" id="IPR001757">
    <property type="entry name" value="P_typ_ATPase"/>
</dbReference>
<organism evidence="12 15">
    <name type="scientific">Blautia obeum</name>
    <dbReference type="NCBI Taxonomy" id="40520"/>
    <lineage>
        <taxon>Bacteria</taxon>
        <taxon>Bacillati</taxon>
        <taxon>Bacillota</taxon>
        <taxon>Clostridia</taxon>
        <taxon>Lachnospirales</taxon>
        <taxon>Lachnospiraceae</taxon>
        <taxon>Blautia</taxon>
    </lineage>
</organism>
<dbReference type="SUPFAM" id="SSF81653">
    <property type="entry name" value="Calcium ATPase, transduction domain A"/>
    <property type="match status" value="1"/>
</dbReference>
<evidence type="ECO:0000256" key="6">
    <source>
        <dbReference type="ARBA" id="ARBA00022989"/>
    </source>
</evidence>
<dbReference type="SFLD" id="SFLDF00027">
    <property type="entry name" value="p-type_atpase"/>
    <property type="match status" value="1"/>
</dbReference>
<evidence type="ECO:0000313" key="14">
    <source>
        <dbReference type="EMBL" id="RHL49355.1"/>
    </source>
</evidence>
<proteinExistence type="inferred from homology"/>
<dbReference type="GO" id="GO:0005886">
    <property type="term" value="C:plasma membrane"/>
    <property type="evidence" value="ECO:0007669"/>
    <property type="project" value="UniProtKB-SubCell"/>
</dbReference>
<dbReference type="EMBL" id="QROS01000002">
    <property type="protein sequence ID" value="RHL49355.1"/>
    <property type="molecule type" value="Genomic_DNA"/>
</dbReference>
<reference evidence="15 16" key="1">
    <citation type="submission" date="2018-08" db="EMBL/GenBank/DDBJ databases">
        <title>A genome reference for cultivated species of the human gut microbiota.</title>
        <authorList>
            <person name="Zou Y."/>
            <person name="Xue W."/>
            <person name="Luo G."/>
        </authorList>
    </citation>
    <scope>NUCLEOTIDE SEQUENCE [LARGE SCALE GENOMIC DNA]</scope>
    <source>
        <strain evidence="14 17">AF37-6AC</strain>
        <strain evidence="13 16">AM22-9LB</strain>
        <strain evidence="12 15">OM06-11AA</strain>
    </source>
</reference>
<feature type="domain" description="P-type ATPase A" evidence="11">
    <location>
        <begin position="193"/>
        <end position="293"/>
    </location>
</feature>
<evidence type="ECO:0000256" key="4">
    <source>
        <dbReference type="ARBA" id="ARBA00022692"/>
    </source>
</evidence>
<evidence type="ECO:0000313" key="13">
    <source>
        <dbReference type="EMBL" id="RHG19705.1"/>
    </source>
</evidence>
<evidence type="ECO:0000313" key="15">
    <source>
        <dbReference type="Proteomes" id="UP000261222"/>
    </source>
</evidence>
<dbReference type="PANTHER" id="PTHR48085:SF5">
    <property type="entry name" value="CADMIUM_ZINC-TRANSPORTING ATPASE HMA4-RELATED"/>
    <property type="match status" value="1"/>
</dbReference>
<comment type="caution">
    <text evidence="12">The sequence shown here is derived from an EMBL/GenBank/DDBJ whole genome shotgun (WGS) entry which is preliminary data.</text>
</comment>
<keyword evidence="10" id="KW-0067">ATP-binding</keyword>
<evidence type="ECO:0000313" key="17">
    <source>
        <dbReference type="Proteomes" id="UP000285897"/>
    </source>
</evidence>
<dbReference type="Pfam" id="PF00122">
    <property type="entry name" value="E1-E2_ATPase"/>
    <property type="match status" value="1"/>
</dbReference>
<evidence type="ECO:0000256" key="2">
    <source>
        <dbReference type="ARBA" id="ARBA00006024"/>
    </source>
</evidence>
<evidence type="ECO:0000256" key="9">
    <source>
        <dbReference type="ARBA" id="ARBA00049338"/>
    </source>
</evidence>
<dbReference type="InterPro" id="IPR008250">
    <property type="entry name" value="ATPase_P-typ_transduc_dom_A_sf"/>
</dbReference>
<evidence type="ECO:0000259" key="11">
    <source>
        <dbReference type="Pfam" id="PF00122"/>
    </source>
</evidence>
<dbReference type="InterPro" id="IPR023214">
    <property type="entry name" value="HAD_sf"/>
</dbReference>
<evidence type="ECO:0000256" key="3">
    <source>
        <dbReference type="ARBA" id="ARBA00022539"/>
    </source>
</evidence>
<dbReference type="NCBIfam" id="TIGR01525">
    <property type="entry name" value="ATPase-IB_hvy"/>
    <property type="match status" value="1"/>
</dbReference>
<comment type="similarity">
    <text evidence="2 10">Belongs to the cation transport ATPase (P-type) (TC 3.A.3) family. Type IB subfamily.</text>
</comment>
<evidence type="ECO:0000256" key="1">
    <source>
        <dbReference type="ARBA" id="ARBA00004141"/>
    </source>
</evidence>
<dbReference type="EMBL" id="QSUB01000001">
    <property type="protein sequence ID" value="RGN07145.1"/>
    <property type="molecule type" value="Genomic_DNA"/>
</dbReference>
<dbReference type="Gene3D" id="3.40.50.1000">
    <property type="entry name" value="HAD superfamily/HAD-like"/>
    <property type="match status" value="1"/>
</dbReference>
<dbReference type="Pfam" id="PF00702">
    <property type="entry name" value="Hydrolase"/>
    <property type="match status" value="1"/>
</dbReference>
<keyword evidence="3" id="KW-0104">Cadmium</keyword>
<dbReference type="GO" id="GO:0046872">
    <property type="term" value="F:metal ion binding"/>
    <property type="evidence" value="ECO:0007669"/>
    <property type="project" value="UniProtKB-KW"/>
</dbReference>
<name>A0A3E5AAK6_9FIRM</name>
<evidence type="ECO:0000256" key="10">
    <source>
        <dbReference type="RuleBase" id="RU362081"/>
    </source>
</evidence>
<dbReference type="EC" id="7.2.2.21" evidence="8"/>
<dbReference type="SUPFAM" id="SSF56784">
    <property type="entry name" value="HAD-like"/>
    <property type="match status" value="1"/>
</dbReference>
<evidence type="ECO:0000256" key="7">
    <source>
        <dbReference type="ARBA" id="ARBA00023136"/>
    </source>
</evidence>
<dbReference type="GO" id="GO:0016887">
    <property type="term" value="F:ATP hydrolysis activity"/>
    <property type="evidence" value="ECO:0007669"/>
    <property type="project" value="InterPro"/>
</dbReference>
<dbReference type="SFLD" id="SFLDG00002">
    <property type="entry name" value="C1.7:_P-type_atpase_like"/>
    <property type="match status" value="1"/>
</dbReference>
<dbReference type="NCBIfam" id="TIGR01494">
    <property type="entry name" value="ATPase_P-type"/>
    <property type="match status" value="1"/>
</dbReference>
<dbReference type="Gene3D" id="3.40.1110.10">
    <property type="entry name" value="Calcium-transporting ATPase, cytoplasmic domain N"/>
    <property type="match status" value="1"/>
</dbReference>
<dbReference type="InterPro" id="IPR023299">
    <property type="entry name" value="ATPase_P-typ_cyto_dom_N"/>
</dbReference>
<keyword evidence="10" id="KW-0479">Metal-binding</keyword>
<keyword evidence="10" id="KW-0547">Nucleotide-binding</keyword>
<keyword evidence="10" id="KW-1003">Cell membrane</keyword>
<dbReference type="InterPro" id="IPR018303">
    <property type="entry name" value="ATPase_P-typ_P_site"/>
</dbReference>
<dbReference type="InterPro" id="IPR051014">
    <property type="entry name" value="Cation_Transport_ATPase_IB"/>
</dbReference>
<comment type="catalytic activity">
    <reaction evidence="9">
        <text>Cd(2+)(in) + ATP + H2O = Cd(2+)(out) + ADP + phosphate + H(+)</text>
        <dbReference type="Rhea" id="RHEA:12132"/>
        <dbReference type="ChEBI" id="CHEBI:15377"/>
        <dbReference type="ChEBI" id="CHEBI:15378"/>
        <dbReference type="ChEBI" id="CHEBI:30616"/>
        <dbReference type="ChEBI" id="CHEBI:43474"/>
        <dbReference type="ChEBI" id="CHEBI:48775"/>
        <dbReference type="ChEBI" id="CHEBI:456216"/>
        <dbReference type="EC" id="7.2.2.21"/>
    </reaction>
</comment>
<keyword evidence="6" id="KW-1133">Transmembrane helix</keyword>
<evidence type="ECO:0000256" key="5">
    <source>
        <dbReference type="ARBA" id="ARBA00022967"/>
    </source>
</evidence>
<dbReference type="EMBL" id="QRHZ01000001">
    <property type="protein sequence ID" value="RHG19705.1"/>
    <property type="molecule type" value="Genomic_DNA"/>
</dbReference>
<keyword evidence="5" id="KW-1278">Translocase</keyword>
<evidence type="ECO:0000313" key="16">
    <source>
        <dbReference type="Proteomes" id="UP000284220"/>
    </source>
</evidence>
<accession>A0A3E5AAK6</accession>
<dbReference type="InterPro" id="IPR027256">
    <property type="entry name" value="P-typ_ATPase_IB"/>
</dbReference>
<evidence type="ECO:0000256" key="8">
    <source>
        <dbReference type="ARBA" id="ARBA00039103"/>
    </source>
</evidence>
<dbReference type="PRINTS" id="PR00119">
    <property type="entry name" value="CATATPASE"/>
</dbReference>
<dbReference type="SFLD" id="SFLDS00003">
    <property type="entry name" value="Haloacid_Dehalogenase"/>
    <property type="match status" value="1"/>
</dbReference>
<keyword evidence="4" id="KW-0812">Transmembrane</keyword>
<dbReference type="GO" id="GO:0008551">
    <property type="term" value="F:P-type cadmium transporter activity"/>
    <property type="evidence" value="ECO:0007669"/>
    <property type="project" value="UniProtKB-EC"/>
</dbReference>